<keyword evidence="2" id="KW-1185">Reference proteome</keyword>
<dbReference type="EMBL" id="MU167343">
    <property type="protein sequence ID" value="KAG0142606.1"/>
    <property type="molecule type" value="Genomic_DNA"/>
</dbReference>
<evidence type="ECO:0000313" key="2">
    <source>
        <dbReference type="Proteomes" id="UP000886653"/>
    </source>
</evidence>
<organism evidence="1 2">
    <name type="scientific">Cronartium quercuum f. sp. fusiforme G11</name>
    <dbReference type="NCBI Taxonomy" id="708437"/>
    <lineage>
        <taxon>Eukaryota</taxon>
        <taxon>Fungi</taxon>
        <taxon>Dikarya</taxon>
        <taxon>Basidiomycota</taxon>
        <taxon>Pucciniomycotina</taxon>
        <taxon>Pucciniomycetes</taxon>
        <taxon>Pucciniales</taxon>
        <taxon>Coleosporiaceae</taxon>
        <taxon>Cronartium</taxon>
    </lineage>
</organism>
<gene>
    <name evidence="1" type="ORF">CROQUDRAFT_50053</name>
</gene>
<dbReference type="OrthoDB" id="10604258at2759"/>
<feature type="non-terminal residue" evidence="1">
    <location>
        <position position="1"/>
    </location>
</feature>
<protein>
    <submittedName>
        <fullName evidence="1">Uncharacterized protein</fullName>
    </submittedName>
</protein>
<accession>A0A9P6NFA8</accession>
<sequence>PIELASIAWQPSKEFKLYTHTRPMACWLLNNKHKWTHLFCPELKSYLTRFPVILHAVLNSFNPTSPSHLQRIRSSGLDRPDLTTVCSMAEQPG</sequence>
<proteinExistence type="predicted"/>
<comment type="caution">
    <text evidence="1">The sequence shown here is derived from an EMBL/GenBank/DDBJ whole genome shotgun (WGS) entry which is preliminary data.</text>
</comment>
<dbReference type="AlphaFoldDB" id="A0A9P6NFA8"/>
<reference evidence="1" key="1">
    <citation type="submission" date="2013-11" db="EMBL/GenBank/DDBJ databases">
        <title>Genome sequence of the fusiform rust pathogen reveals effectors for host alternation and coevolution with pine.</title>
        <authorList>
            <consortium name="DOE Joint Genome Institute"/>
            <person name="Smith K."/>
            <person name="Pendleton A."/>
            <person name="Kubisiak T."/>
            <person name="Anderson C."/>
            <person name="Salamov A."/>
            <person name="Aerts A."/>
            <person name="Riley R."/>
            <person name="Clum A."/>
            <person name="Lindquist E."/>
            <person name="Ence D."/>
            <person name="Campbell M."/>
            <person name="Kronenberg Z."/>
            <person name="Feau N."/>
            <person name="Dhillon B."/>
            <person name="Hamelin R."/>
            <person name="Burleigh J."/>
            <person name="Smith J."/>
            <person name="Yandell M."/>
            <person name="Nelson C."/>
            <person name="Grigoriev I."/>
            <person name="Davis J."/>
        </authorList>
    </citation>
    <scope>NUCLEOTIDE SEQUENCE</scope>
    <source>
        <strain evidence="1">G11</strain>
    </source>
</reference>
<dbReference type="Proteomes" id="UP000886653">
    <property type="component" value="Unassembled WGS sequence"/>
</dbReference>
<name>A0A9P6NFA8_9BASI</name>
<evidence type="ECO:0000313" key="1">
    <source>
        <dbReference type="EMBL" id="KAG0142606.1"/>
    </source>
</evidence>